<feature type="non-terminal residue" evidence="1">
    <location>
        <position position="1"/>
    </location>
</feature>
<protein>
    <submittedName>
        <fullName evidence="1">Uncharacterized protein</fullName>
    </submittedName>
</protein>
<reference evidence="1" key="1">
    <citation type="submission" date="2019-03" db="EMBL/GenBank/DDBJ databases">
        <title>Single cell metagenomics reveals metabolic interactions within the superorganism composed of flagellate Streblomastix strix and complex community of Bacteroidetes bacteria on its surface.</title>
        <authorList>
            <person name="Treitli S.C."/>
            <person name="Kolisko M."/>
            <person name="Husnik F."/>
            <person name="Keeling P."/>
            <person name="Hampl V."/>
        </authorList>
    </citation>
    <scope>NUCLEOTIDE SEQUENCE</scope>
    <source>
        <strain evidence="1">STM</strain>
    </source>
</reference>
<comment type="caution">
    <text evidence="1">The sequence shown here is derived from an EMBL/GenBank/DDBJ whole genome shotgun (WGS) entry which is preliminary data.</text>
</comment>
<name>A0A5J4P4F4_9ZZZZ</name>
<proteinExistence type="predicted"/>
<gene>
    <name evidence="1" type="ORF">EZS27_044520</name>
</gene>
<dbReference type="AlphaFoldDB" id="A0A5J4P4F4"/>
<evidence type="ECO:0000313" key="1">
    <source>
        <dbReference type="EMBL" id="KAA6303840.1"/>
    </source>
</evidence>
<organism evidence="1">
    <name type="scientific">termite gut metagenome</name>
    <dbReference type="NCBI Taxonomy" id="433724"/>
    <lineage>
        <taxon>unclassified sequences</taxon>
        <taxon>metagenomes</taxon>
        <taxon>organismal metagenomes</taxon>
    </lineage>
</organism>
<accession>A0A5J4P4F4</accession>
<dbReference type="EMBL" id="SNRY01012007">
    <property type="protein sequence ID" value="KAA6303840.1"/>
    <property type="molecule type" value="Genomic_DNA"/>
</dbReference>
<sequence length="22" mass="2579">IHDRTTLFPTQSVPYIIEGNNY</sequence>